<dbReference type="CDD" id="cd08023">
    <property type="entry name" value="GH16_laminarinase_like"/>
    <property type="match status" value="1"/>
</dbReference>
<dbReference type="Pfam" id="PF00722">
    <property type="entry name" value="Glyco_hydro_16"/>
    <property type="match status" value="1"/>
</dbReference>
<dbReference type="PROSITE" id="PS51762">
    <property type="entry name" value="GH16_2"/>
    <property type="match status" value="1"/>
</dbReference>
<reference evidence="3" key="1">
    <citation type="submission" date="2020-11" db="EMBL/GenBank/DDBJ databases">
        <title>Bacterial whole genome sequence for Panacibacter sp. DH6.</title>
        <authorList>
            <person name="Le V."/>
            <person name="Ko S."/>
            <person name="Ahn C.-Y."/>
            <person name="Oh H.-M."/>
        </authorList>
    </citation>
    <scope>NUCLEOTIDE SEQUENCE</scope>
    <source>
        <strain evidence="3">DH6</strain>
    </source>
</reference>
<dbReference type="SUPFAM" id="SSF49899">
    <property type="entry name" value="Concanavalin A-like lectins/glucanases"/>
    <property type="match status" value="1"/>
</dbReference>
<keyword evidence="4" id="KW-1185">Reference proteome</keyword>
<evidence type="ECO:0000256" key="1">
    <source>
        <dbReference type="ARBA" id="ARBA00006865"/>
    </source>
</evidence>
<feature type="domain" description="GH16" evidence="2">
    <location>
        <begin position="64"/>
        <end position="314"/>
    </location>
</feature>
<sequence>MSGTITIAKGQSQANFEVQVTGDSLRKEDEFFYVQLENPKNCVLGSKAKGSGNIINANGLYFPVDNSGYTSPASYAGYSLVWSDEFDGTLISDANWQFEAGNNNGWGNNELEYYTNRSQNAFVSQGNLIIEARKESFQTSNYTSARMITKGNKEFTYGRVDIRAKLPKGKGIWPALWMLGSNISSVSWPACGEIDIMELVGHEPNKVYGTLHWGTSAAVHDSKGAGYTLGAGSFDEAFHVYSLIWTADSLKIYLDNNIEVFKISRTEISTGNYPFDKSFFFIFNIAVGGNWPGSPDDTTVFPQRMVVDYIRVFQ</sequence>
<dbReference type="InterPro" id="IPR038081">
    <property type="entry name" value="CalX-like_sf"/>
</dbReference>
<accession>A0A931E3T6</accession>
<dbReference type="PANTHER" id="PTHR10963:SF55">
    <property type="entry name" value="GLYCOSIDE HYDROLASE FAMILY 16 PROTEIN"/>
    <property type="match status" value="1"/>
</dbReference>
<dbReference type="PANTHER" id="PTHR10963">
    <property type="entry name" value="GLYCOSYL HYDROLASE-RELATED"/>
    <property type="match status" value="1"/>
</dbReference>
<dbReference type="GO" id="GO:0004553">
    <property type="term" value="F:hydrolase activity, hydrolyzing O-glycosyl compounds"/>
    <property type="evidence" value="ECO:0007669"/>
    <property type="project" value="InterPro"/>
</dbReference>
<evidence type="ECO:0000313" key="3">
    <source>
        <dbReference type="EMBL" id="MBG9375617.1"/>
    </source>
</evidence>
<organism evidence="3 4">
    <name type="scientific">Panacibacter microcysteis</name>
    <dbReference type="NCBI Taxonomy" id="2793269"/>
    <lineage>
        <taxon>Bacteria</taxon>
        <taxon>Pseudomonadati</taxon>
        <taxon>Bacteroidota</taxon>
        <taxon>Chitinophagia</taxon>
        <taxon>Chitinophagales</taxon>
        <taxon>Chitinophagaceae</taxon>
        <taxon>Panacibacter</taxon>
    </lineage>
</organism>
<dbReference type="InterPro" id="IPR000757">
    <property type="entry name" value="Beta-glucanase-like"/>
</dbReference>
<gene>
    <name evidence="3" type="ORF">I5907_05190</name>
</gene>
<protein>
    <submittedName>
        <fullName evidence="3">Glycoside hydrolase family 16 protein</fullName>
    </submittedName>
</protein>
<dbReference type="Gene3D" id="2.60.40.2030">
    <property type="match status" value="1"/>
</dbReference>
<dbReference type="GO" id="GO:0005975">
    <property type="term" value="P:carbohydrate metabolic process"/>
    <property type="evidence" value="ECO:0007669"/>
    <property type="project" value="InterPro"/>
</dbReference>
<dbReference type="InterPro" id="IPR013320">
    <property type="entry name" value="ConA-like_dom_sf"/>
</dbReference>
<comment type="caution">
    <text evidence="3">The sequence shown here is derived from an EMBL/GenBank/DDBJ whole genome shotgun (WGS) entry which is preliminary data.</text>
</comment>
<dbReference type="AlphaFoldDB" id="A0A931E3T6"/>
<dbReference type="SUPFAM" id="SSF141072">
    <property type="entry name" value="CalX-like"/>
    <property type="match status" value="1"/>
</dbReference>
<proteinExistence type="inferred from homology"/>
<dbReference type="InterPro" id="IPR050546">
    <property type="entry name" value="Glycosyl_Hydrlase_16"/>
</dbReference>
<evidence type="ECO:0000313" key="4">
    <source>
        <dbReference type="Proteomes" id="UP000628448"/>
    </source>
</evidence>
<dbReference type="Proteomes" id="UP000628448">
    <property type="component" value="Unassembled WGS sequence"/>
</dbReference>
<comment type="similarity">
    <text evidence="1">Belongs to the glycosyl hydrolase 16 family.</text>
</comment>
<keyword evidence="3" id="KW-0378">Hydrolase</keyword>
<dbReference type="EMBL" id="JADWYR010000001">
    <property type="protein sequence ID" value="MBG9375617.1"/>
    <property type="molecule type" value="Genomic_DNA"/>
</dbReference>
<evidence type="ECO:0000259" key="2">
    <source>
        <dbReference type="PROSITE" id="PS51762"/>
    </source>
</evidence>
<name>A0A931E3T6_9BACT</name>
<dbReference type="Gene3D" id="2.60.120.200">
    <property type="match status" value="1"/>
</dbReference>